<comment type="caution">
    <text evidence="1">The sequence shown here is derived from an EMBL/GenBank/DDBJ whole genome shotgun (WGS) entry which is preliminary data.</text>
</comment>
<dbReference type="GO" id="GO:0010411">
    <property type="term" value="P:xyloglucan metabolic process"/>
    <property type="evidence" value="ECO:0007669"/>
    <property type="project" value="TreeGrafter"/>
</dbReference>
<dbReference type="InterPro" id="IPR052025">
    <property type="entry name" value="Xyloglucanase_GH74"/>
</dbReference>
<reference evidence="1 2" key="1">
    <citation type="submission" date="2020-05" db="EMBL/GenBank/DDBJ databases">
        <title>Gimesia benthica sp. nov., a novel planctomycete isolated from a deep-sea water sample of the Northwest Indian Ocean.</title>
        <authorList>
            <person name="Wang J."/>
            <person name="Ruan C."/>
            <person name="Song L."/>
            <person name="Zhu Y."/>
            <person name="Li A."/>
            <person name="Zheng X."/>
            <person name="Wang L."/>
            <person name="Lu Z."/>
            <person name="Huang Y."/>
            <person name="Du W."/>
            <person name="Zhou Y."/>
            <person name="Huang L."/>
            <person name="Dai X."/>
        </authorList>
    </citation>
    <scope>NUCLEOTIDE SEQUENCE [LARGE SCALE GENOMIC DNA]</scope>
    <source>
        <strain evidence="1 2">YYQ-30</strain>
    </source>
</reference>
<proteinExistence type="predicted"/>
<dbReference type="EMBL" id="JABFBC010000002">
    <property type="protein sequence ID" value="NNU81344.1"/>
    <property type="molecule type" value="Genomic_DNA"/>
</dbReference>
<protein>
    <submittedName>
        <fullName evidence="1">Exo-alpha-sialidase</fullName>
    </submittedName>
</protein>
<dbReference type="AlphaFoldDB" id="A0A849L588"/>
<accession>A0A849L588</accession>
<dbReference type="InterPro" id="IPR015943">
    <property type="entry name" value="WD40/YVTN_repeat-like_dom_sf"/>
</dbReference>
<dbReference type="Gene3D" id="2.130.10.10">
    <property type="entry name" value="YVTN repeat-like/Quinoprotein amine dehydrogenase"/>
    <property type="match status" value="1"/>
</dbReference>
<dbReference type="PANTHER" id="PTHR43739">
    <property type="entry name" value="XYLOGLUCANASE (EUROFUNG)"/>
    <property type="match status" value="1"/>
</dbReference>
<dbReference type="RefSeq" id="WP_171326191.1">
    <property type="nucleotide sequence ID" value="NZ_JABFBC010000002.1"/>
</dbReference>
<evidence type="ECO:0000313" key="2">
    <source>
        <dbReference type="Proteomes" id="UP000572377"/>
    </source>
</evidence>
<evidence type="ECO:0000313" key="1">
    <source>
        <dbReference type="EMBL" id="NNU81344.1"/>
    </source>
</evidence>
<sequence length="360" mass="38310">MSGRIHLLIGTTKGAFVLDGDAGRRDWAIRGPFCDGWPINHVIGDPETGVIHAAGGSPWHGIGVWRSDDLGGSWRWSGEGIHAEERAAPIDSVWSLGRAPGRLYAGTRPAELFESRDGGETWARLDALTAHPSRAHWHPGGAGLTLHHIVTDPGNPGRIWVGISSAGVFASEDGGASWEPRNMGVRNDYAETEAERCGAPYGQCVHGLALGPGGVMYQQNHCGMYRSLDAGRSWQSIEAGLPSSFGFPVGVHPRDPGVVWLVPMNGDVAGRYMPGAAAAVWRSMDGGATWAAQRRGLPQEHCYFTVLRQALAVDDGEPAGVYFGTNAGSIHASADEGESWVEVARNLPTVLSVEVMRLGG</sequence>
<dbReference type="Proteomes" id="UP000572377">
    <property type="component" value="Unassembled WGS sequence"/>
</dbReference>
<dbReference type="SUPFAM" id="SSF110296">
    <property type="entry name" value="Oligoxyloglucan reducing end-specific cellobiohydrolase"/>
    <property type="match status" value="1"/>
</dbReference>
<organism evidence="1 2">
    <name type="scientific">Halovulum dunhuangense</name>
    <dbReference type="NCBI Taxonomy" id="1505036"/>
    <lineage>
        <taxon>Bacteria</taxon>
        <taxon>Pseudomonadati</taxon>
        <taxon>Pseudomonadota</taxon>
        <taxon>Alphaproteobacteria</taxon>
        <taxon>Rhodobacterales</taxon>
        <taxon>Paracoccaceae</taxon>
        <taxon>Halovulum</taxon>
    </lineage>
</organism>
<dbReference type="PANTHER" id="PTHR43739:SF5">
    <property type="entry name" value="EXO-ALPHA-SIALIDASE"/>
    <property type="match status" value="1"/>
</dbReference>
<keyword evidence="2" id="KW-1185">Reference proteome</keyword>
<name>A0A849L588_9RHOB</name>
<gene>
    <name evidence="1" type="ORF">HMH01_12940</name>
</gene>
<dbReference type="CDD" id="cd15482">
    <property type="entry name" value="Sialidase_non-viral"/>
    <property type="match status" value="1"/>
</dbReference>